<accession>A0A0M3HPL2</accession>
<dbReference type="Proteomes" id="UP000036681">
    <property type="component" value="Unplaced"/>
</dbReference>
<name>A0A0M3HPL2_ASCLU</name>
<sequence>MKQSKCVKRAFARSRVSRRDYGLPCYVRKNPAWRGRDDEFLYFVAKGPADFSSPCAAVQERSPKPEPEGRIALIMGSFIS</sequence>
<organism evidence="1 2">
    <name type="scientific">Ascaris lumbricoides</name>
    <name type="common">Giant roundworm</name>
    <dbReference type="NCBI Taxonomy" id="6252"/>
    <lineage>
        <taxon>Eukaryota</taxon>
        <taxon>Metazoa</taxon>
        <taxon>Ecdysozoa</taxon>
        <taxon>Nematoda</taxon>
        <taxon>Chromadorea</taxon>
        <taxon>Rhabditida</taxon>
        <taxon>Spirurina</taxon>
        <taxon>Ascaridomorpha</taxon>
        <taxon>Ascaridoidea</taxon>
        <taxon>Ascarididae</taxon>
        <taxon>Ascaris</taxon>
    </lineage>
</organism>
<dbReference type="WBParaSite" id="ALUE_0000385801-mRNA-1">
    <property type="protein sequence ID" value="ALUE_0000385801-mRNA-1"/>
    <property type="gene ID" value="ALUE_0000385801"/>
</dbReference>
<protein>
    <submittedName>
        <fullName evidence="2">Uncharacterized protein</fullName>
    </submittedName>
</protein>
<evidence type="ECO:0000313" key="2">
    <source>
        <dbReference type="WBParaSite" id="ALUE_0000385801-mRNA-1"/>
    </source>
</evidence>
<dbReference type="AlphaFoldDB" id="A0A0M3HPL2"/>
<evidence type="ECO:0000313" key="1">
    <source>
        <dbReference type="Proteomes" id="UP000036681"/>
    </source>
</evidence>
<reference evidence="2" key="1">
    <citation type="submission" date="2017-02" db="UniProtKB">
        <authorList>
            <consortium name="WormBaseParasite"/>
        </authorList>
    </citation>
    <scope>IDENTIFICATION</scope>
</reference>
<keyword evidence="1" id="KW-1185">Reference proteome</keyword>
<proteinExistence type="predicted"/>